<sequence length="142" mass="15345">MRALLDVNVLIALLDSDHLHHTRAMAWLQENIQSGWASCPLTENGCIRIMSQPGYPNALPAGAIAERLAAATATSHHVFWPDAVSILASGRIAWNAVLGSRQVSDVYLLALAVQQGGRLVTLDRAVPRQAVPEAKSRHLLVI</sequence>
<dbReference type="SUPFAM" id="SSF88723">
    <property type="entry name" value="PIN domain-like"/>
    <property type="match status" value="1"/>
</dbReference>
<dbReference type="InterPro" id="IPR002716">
    <property type="entry name" value="PIN_dom"/>
</dbReference>
<name>A0A084XYM2_9PROT</name>
<dbReference type="GO" id="GO:0045926">
    <property type="term" value="P:negative regulation of growth"/>
    <property type="evidence" value="ECO:0007669"/>
    <property type="project" value="UniProtKB-ARBA"/>
</dbReference>
<organism evidence="7 8">
    <name type="scientific">Candidatus Accumulibacter vicinus</name>
    <dbReference type="NCBI Taxonomy" id="2954382"/>
    <lineage>
        <taxon>Bacteria</taxon>
        <taxon>Pseudomonadati</taxon>
        <taxon>Pseudomonadota</taxon>
        <taxon>Betaproteobacteria</taxon>
        <taxon>Candidatus Accumulibacter</taxon>
    </lineage>
</organism>
<keyword evidence="3 5" id="KW-0479">Metal-binding</keyword>
<dbReference type="GO" id="GO:0016788">
    <property type="term" value="F:hydrolase activity, acting on ester bonds"/>
    <property type="evidence" value="ECO:0007669"/>
    <property type="project" value="InterPro"/>
</dbReference>
<evidence type="ECO:0000256" key="4">
    <source>
        <dbReference type="ARBA" id="ARBA00022801"/>
    </source>
</evidence>
<dbReference type="InterPro" id="IPR029060">
    <property type="entry name" value="PIN-like_dom_sf"/>
</dbReference>
<evidence type="ECO:0000256" key="2">
    <source>
        <dbReference type="ARBA" id="ARBA00022722"/>
    </source>
</evidence>
<dbReference type="RefSeq" id="WP_034927252.1">
    <property type="nucleotide sequence ID" value="NZ_JDSS02000027.1"/>
</dbReference>
<feature type="binding site" evidence="5">
    <location>
        <position position="105"/>
    </location>
    <ligand>
        <name>Mg(2+)</name>
        <dbReference type="ChEBI" id="CHEBI:18420"/>
    </ligand>
</feature>
<feature type="binding site" evidence="5">
    <location>
        <position position="6"/>
    </location>
    <ligand>
        <name>Mg(2+)</name>
        <dbReference type="ChEBI" id="CHEBI:18420"/>
    </ligand>
</feature>
<dbReference type="EMBL" id="JDSS02000027">
    <property type="protein sequence ID" value="KFB67566.1"/>
    <property type="molecule type" value="Genomic_DNA"/>
</dbReference>
<dbReference type="STRING" id="1457154.CAPSK01_003009"/>
<accession>A0A084XYM2</accession>
<proteinExistence type="inferred from homology"/>
<dbReference type="Proteomes" id="UP000019812">
    <property type="component" value="Unassembled WGS sequence"/>
</dbReference>
<evidence type="ECO:0000313" key="8">
    <source>
        <dbReference type="Proteomes" id="UP000019812"/>
    </source>
</evidence>
<evidence type="ECO:0000256" key="1">
    <source>
        <dbReference type="ARBA" id="ARBA00022649"/>
    </source>
</evidence>
<reference evidence="7 8" key="1">
    <citation type="submission" date="2014-07" db="EMBL/GenBank/DDBJ databases">
        <title>Expanding our view of genomic diversity in Candidatus Accumulibacter clades.</title>
        <authorList>
            <person name="Skennerton C.T."/>
            <person name="Barr J.J."/>
            <person name="Slater F.R."/>
            <person name="Bond P.L."/>
            <person name="Tyson G.W."/>
        </authorList>
    </citation>
    <scope>NUCLEOTIDE SEQUENCE [LARGE SCALE GENOMIC DNA]</scope>
    <source>
        <strain evidence="8">SK-01</strain>
    </source>
</reference>
<dbReference type="Pfam" id="PF01850">
    <property type="entry name" value="PIN"/>
    <property type="match status" value="1"/>
</dbReference>
<dbReference type="GO" id="GO:0004540">
    <property type="term" value="F:RNA nuclease activity"/>
    <property type="evidence" value="ECO:0007669"/>
    <property type="project" value="InterPro"/>
</dbReference>
<keyword evidence="5" id="KW-0800">Toxin</keyword>
<dbReference type="GO" id="GO:0090729">
    <property type="term" value="F:toxin activity"/>
    <property type="evidence" value="ECO:0007669"/>
    <property type="project" value="UniProtKB-KW"/>
</dbReference>
<dbReference type="InterPro" id="IPR006226">
    <property type="entry name" value="Mtu_PIN"/>
</dbReference>
<dbReference type="NCBIfam" id="TIGR00028">
    <property type="entry name" value="Mtu_PIN_fam"/>
    <property type="match status" value="1"/>
</dbReference>
<comment type="function">
    <text evidence="5">Toxic component of a toxin-antitoxin (TA) system. An RNase.</text>
</comment>
<evidence type="ECO:0000256" key="5">
    <source>
        <dbReference type="HAMAP-Rule" id="MF_00265"/>
    </source>
</evidence>
<keyword evidence="2 5" id="KW-0540">Nuclease</keyword>
<gene>
    <name evidence="5" type="primary">vapC</name>
    <name evidence="7" type="ORF">CAPSK01_003009</name>
</gene>
<dbReference type="InterPro" id="IPR022907">
    <property type="entry name" value="VapC_family"/>
</dbReference>
<comment type="caution">
    <text evidence="7">The sequence shown here is derived from an EMBL/GenBank/DDBJ whole genome shotgun (WGS) entry which is preliminary data.</text>
</comment>
<keyword evidence="1 5" id="KW-1277">Toxin-antitoxin system</keyword>
<keyword evidence="5" id="KW-0460">Magnesium</keyword>
<keyword evidence="4 5" id="KW-0378">Hydrolase</keyword>
<dbReference type="EC" id="3.1.-.-" evidence="5"/>
<evidence type="ECO:0000259" key="6">
    <source>
        <dbReference type="Pfam" id="PF01850"/>
    </source>
</evidence>
<dbReference type="GO" id="GO:0000287">
    <property type="term" value="F:magnesium ion binding"/>
    <property type="evidence" value="ECO:0007669"/>
    <property type="project" value="UniProtKB-UniRule"/>
</dbReference>
<evidence type="ECO:0000313" key="7">
    <source>
        <dbReference type="EMBL" id="KFB67566.1"/>
    </source>
</evidence>
<comment type="cofactor">
    <cofactor evidence="5">
        <name>Mg(2+)</name>
        <dbReference type="ChEBI" id="CHEBI:18420"/>
    </cofactor>
</comment>
<comment type="similarity">
    <text evidence="5">Belongs to the PINc/VapC protein family.</text>
</comment>
<dbReference type="AlphaFoldDB" id="A0A084XYM2"/>
<feature type="domain" description="PIN" evidence="6">
    <location>
        <begin position="4"/>
        <end position="128"/>
    </location>
</feature>
<dbReference type="HAMAP" id="MF_00265">
    <property type="entry name" value="VapC_Nob1"/>
    <property type="match status" value="1"/>
</dbReference>
<evidence type="ECO:0000256" key="3">
    <source>
        <dbReference type="ARBA" id="ARBA00022723"/>
    </source>
</evidence>
<protein>
    <recommendedName>
        <fullName evidence="5">Ribonuclease VapC</fullName>
        <shortName evidence="5">RNase VapC</shortName>
        <ecNumber evidence="5">3.1.-.-</ecNumber>
    </recommendedName>
    <alternativeName>
        <fullName evidence="5">Toxin VapC</fullName>
    </alternativeName>
</protein>